<dbReference type="PROSITE" id="PS50158">
    <property type="entry name" value="ZF_CCHC"/>
    <property type="match status" value="1"/>
</dbReference>
<dbReference type="InterPro" id="IPR001878">
    <property type="entry name" value="Znf_CCHC"/>
</dbReference>
<dbReference type="Proteomes" id="UP000693946">
    <property type="component" value="Linkage Group LG6"/>
</dbReference>
<feature type="region of interest" description="Disordered" evidence="2">
    <location>
        <begin position="1"/>
        <end position="24"/>
    </location>
</feature>
<comment type="caution">
    <text evidence="4">The sequence shown here is derived from an EMBL/GenBank/DDBJ whole genome shotgun (WGS) entry which is preliminary data.</text>
</comment>
<dbReference type="GO" id="GO:0008270">
    <property type="term" value="F:zinc ion binding"/>
    <property type="evidence" value="ECO:0007669"/>
    <property type="project" value="UniProtKB-KW"/>
</dbReference>
<proteinExistence type="predicted"/>
<keyword evidence="1" id="KW-0862">Zinc</keyword>
<evidence type="ECO:0000313" key="4">
    <source>
        <dbReference type="EMBL" id="KAG7485610.1"/>
    </source>
</evidence>
<dbReference type="AlphaFoldDB" id="A0AAV6QA07"/>
<reference evidence="4 5" key="1">
    <citation type="journal article" date="2021" name="Sci. Rep.">
        <title>Chromosome anchoring in Senegalese sole (Solea senegalensis) reveals sex-associated markers and genome rearrangements in flatfish.</title>
        <authorList>
            <person name="Guerrero-Cozar I."/>
            <person name="Gomez-Garrido J."/>
            <person name="Berbel C."/>
            <person name="Martinez-Blanch J.F."/>
            <person name="Alioto T."/>
            <person name="Claros M.G."/>
            <person name="Gagnaire P.A."/>
            <person name="Manchado M."/>
        </authorList>
    </citation>
    <scope>NUCLEOTIDE SEQUENCE [LARGE SCALE GENOMIC DNA]</scope>
    <source>
        <strain evidence="4">Sse05_10M</strain>
    </source>
</reference>
<evidence type="ECO:0000313" key="5">
    <source>
        <dbReference type="Proteomes" id="UP000693946"/>
    </source>
</evidence>
<keyword evidence="5" id="KW-1185">Reference proteome</keyword>
<protein>
    <recommendedName>
        <fullName evidence="3">CCHC-type domain-containing protein</fullName>
    </recommendedName>
</protein>
<gene>
    <name evidence="4" type="ORF">JOB18_014317</name>
</gene>
<evidence type="ECO:0000259" key="3">
    <source>
        <dbReference type="PROSITE" id="PS50158"/>
    </source>
</evidence>
<feature type="compositionally biased region" description="Acidic residues" evidence="2">
    <location>
        <begin position="1"/>
        <end position="11"/>
    </location>
</feature>
<organism evidence="4 5">
    <name type="scientific">Solea senegalensis</name>
    <name type="common">Senegalese sole</name>
    <dbReference type="NCBI Taxonomy" id="28829"/>
    <lineage>
        <taxon>Eukaryota</taxon>
        <taxon>Metazoa</taxon>
        <taxon>Chordata</taxon>
        <taxon>Craniata</taxon>
        <taxon>Vertebrata</taxon>
        <taxon>Euteleostomi</taxon>
        <taxon>Actinopterygii</taxon>
        <taxon>Neopterygii</taxon>
        <taxon>Teleostei</taxon>
        <taxon>Neoteleostei</taxon>
        <taxon>Acanthomorphata</taxon>
        <taxon>Carangaria</taxon>
        <taxon>Pleuronectiformes</taxon>
        <taxon>Pleuronectoidei</taxon>
        <taxon>Soleidae</taxon>
        <taxon>Solea</taxon>
    </lineage>
</organism>
<accession>A0AAV6QA07</accession>
<sequence length="382" mass="43295">MADPPSSDEEGSSASEKHTRVQVHTGKGLKENLHQFITARRSKLRLLTTKSNQIEGLMEDDNNVIHVEQIEVKGYKKLYEEFVELNQSLKLYLREDEIEADQTSWFEPKASCCRDFMERVKTWIEDIQLCENLIMTSVKDITPMDSVSNVSSQISSATSVRRREEANKATLIARAAALKKKRAIALKEVQLRADQEQLEIDTELAALAARLKIYADYDALQQQSSAIAMSQPCQQGDIEGQIRYEASVPSLKHQEREAKSIIGQMFGNLLEFTAAKEKIDITQHAKPEEERGSSFVKNATPVKTERFNRQMSKADTIHPNGAFTKPCLFCERNRTLEECQKMIKSSRKDKFEFLKKSGLCFGCLAKGHASKDCKKRMTCSVC</sequence>
<evidence type="ECO:0000256" key="2">
    <source>
        <dbReference type="SAM" id="MobiDB-lite"/>
    </source>
</evidence>
<name>A0AAV6QA07_SOLSE</name>
<dbReference type="GO" id="GO:0003676">
    <property type="term" value="F:nucleic acid binding"/>
    <property type="evidence" value="ECO:0007669"/>
    <property type="project" value="InterPro"/>
</dbReference>
<dbReference type="EMBL" id="JAGKHQ010000018">
    <property type="protein sequence ID" value="KAG7485610.1"/>
    <property type="molecule type" value="Genomic_DNA"/>
</dbReference>
<dbReference type="PANTHER" id="PTHR47331">
    <property type="entry name" value="PHD-TYPE DOMAIN-CONTAINING PROTEIN"/>
    <property type="match status" value="1"/>
</dbReference>
<keyword evidence="1" id="KW-0479">Metal-binding</keyword>
<feature type="domain" description="CCHC-type" evidence="3">
    <location>
        <begin position="360"/>
        <end position="375"/>
    </location>
</feature>
<dbReference type="PANTHER" id="PTHR47331:SF4">
    <property type="entry name" value="PEPTIDASE S1 DOMAIN-CONTAINING PROTEIN"/>
    <property type="match status" value="1"/>
</dbReference>
<evidence type="ECO:0000256" key="1">
    <source>
        <dbReference type="PROSITE-ProRule" id="PRU00047"/>
    </source>
</evidence>
<keyword evidence="1" id="KW-0863">Zinc-finger</keyword>